<proteinExistence type="predicted"/>
<dbReference type="InterPro" id="IPR011051">
    <property type="entry name" value="RmlC_Cupin_sf"/>
</dbReference>
<dbReference type="CDD" id="cd02228">
    <property type="entry name" value="cupin_EutQ"/>
    <property type="match status" value="1"/>
</dbReference>
<organism evidence="2 3">
    <name type="scientific">Sporomusa acidovorans (strain ATCC 49682 / DSM 3132 / Mol)</name>
    <dbReference type="NCBI Taxonomy" id="1123286"/>
    <lineage>
        <taxon>Bacteria</taxon>
        <taxon>Bacillati</taxon>
        <taxon>Bacillota</taxon>
        <taxon>Negativicutes</taxon>
        <taxon>Selenomonadales</taxon>
        <taxon>Sporomusaceae</taxon>
        <taxon>Sporomusa</taxon>
    </lineage>
</organism>
<dbReference type="Gene3D" id="2.60.120.10">
    <property type="entry name" value="Jelly Rolls"/>
    <property type="match status" value="1"/>
</dbReference>
<dbReference type="SUPFAM" id="SSF51182">
    <property type="entry name" value="RmlC-like cupins"/>
    <property type="match status" value="1"/>
</dbReference>
<protein>
    <submittedName>
        <fullName evidence="2">Ethanolamine utilization protein EutQ</fullName>
    </submittedName>
</protein>
<dbReference type="PANTHER" id="PTHR36169">
    <property type="entry name" value="ETHANOLAMINE UTILIZATION PROTEIN EUTQ"/>
    <property type="match status" value="1"/>
</dbReference>
<dbReference type="EMBL" id="CP155571">
    <property type="protein sequence ID" value="XFO74495.1"/>
    <property type="molecule type" value="Genomic_DNA"/>
</dbReference>
<feature type="region of interest" description="Disordered" evidence="1">
    <location>
        <begin position="50"/>
        <end position="79"/>
    </location>
</feature>
<feature type="compositionally biased region" description="Basic and acidic residues" evidence="1">
    <location>
        <begin position="52"/>
        <end position="66"/>
    </location>
</feature>
<gene>
    <name evidence="2" type="primary">eutQ_2</name>
    <name evidence="2" type="ORF">SPACI_046050</name>
</gene>
<evidence type="ECO:0000313" key="3">
    <source>
        <dbReference type="Proteomes" id="UP000216052"/>
    </source>
</evidence>
<name>A0ABZ3J874_SPOA4</name>
<evidence type="ECO:0000256" key="1">
    <source>
        <dbReference type="SAM" id="MobiDB-lite"/>
    </source>
</evidence>
<reference evidence="2" key="1">
    <citation type="submission" date="2024-05" db="EMBL/GenBank/DDBJ databases">
        <title>Isolation and characterization of Sporomusa carbonis sp. nov., a carboxydotrophic hydrogenogen in the genus of Sporomusa isolated from a charcoal burning pile.</title>
        <authorList>
            <person name="Boeer T."/>
            <person name="Rosenbaum F."/>
            <person name="Eysell L."/>
            <person name="Mueller V."/>
            <person name="Daniel R."/>
            <person name="Poehlein A."/>
        </authorList>
    </citation>
    <scope>NUCLEOTIDE SEQUENCE [LARGE SCALE GENOMIC DNA]</scope>
    <source>
        <strain evidence="2">DSM 3132</strain>
    </source>
</reference>
<accession>A0ABZ3J874</accession>
<keyword evidence="3" id="KW-1185">Reference proteome</keyword>
<dbReference type="PANTHER" id="PTHR36169:SF1">
    <property type="entry name" value="ACETATE KINASE EUTQ"/>
    <property type="match status" value="1"/>
</dbReference>
<evidence type="ECO:0000313" key="2">
    <source>
        <dbReference type="EMBL" id="XFO74495.1"/>
    </source>
</evidence>
<sequence>MKKLISAVELRRLAETGKDVIIPSQSVLTPSAKDMAKELGVRIVREQAVNRLSDKQKQREAGKHGSTEIQSKPDSSQSTLEVQVRNIVTELMKPACAQPKMTQVKGSEVELRPFEAAPSDQKVKLKDVITAREANLAAGFMSFDHAKFPWNLTYDEVDYVIEGTFTVASGGKTYTCVAGDVLYIPKDTQVVFGSPDKAKVFYVTYPANWSDI</sequence>
<dbReference type="InterPro" id="IPR014710">
    <property type="entry name" value="RmlC-like_jellyroll"/>
</dbReference>
<feature type="compositionally biased region" description="Polar residues" evidence="1">
    <location>
        <begin position="67"/>
        <end position="79"/>
    </location>
</feature>
<dbReference type="RefSeq" id="WP_093795804.1">
    <property type="nucleotide sequence ID" value="NZ_CP155571.1"/>
</dbReference>
<dbReference type="InterPro" id="IPR010424">
    <property type="entry name" value="EutQ"/>
</dbReference>
<dbReference type="Pfam" id="PF06249">
    <property type="entry name" value="EutQ"/>
    <property type="match status" value="1"/>
</dbReference>
<dbReference type="Proteomes" id="UP000216052">
    <property type="component" value="Chromosome"/>
</dbReference>